<keyword evidence="2" id="KW-1185">Reference proteome</keyword>
<dbReference type="OrthoDB" id="4380123at2"/>
<dbReference type="RefSeq" id="WP_121366277.1">
    <property type="nucleotide sequence ID" value="NZ_RBXA01000006.1"/>
</dbReference>
<dbReference type="Pfam" id="PF05742">
    <property type="entry name" value="TANGO2"/>
    <property type="match status" value="1"/>
</dbReference>
<comment type="caution">
    <text evidence="1">The sequence shown here is derived from an EMBL/GenBank/DDBJ whole genome shotgun (WGS) entry which is preliminary data.</text>
</comment>
<accession>A0A495RQQ5</accession>
<dbReference type="InterPro" id="IPR008551">
    <property type="entry name" value="TANGO2"/>
</dbReference>
<dbReference type="PANTHER" id="PTHR17985:SF8">
    <property type="entry name" value="TRANSPORT AND GOLGI ORGANIZATION PROTEIN 2 HOMOLOG"/>
    <property type="match status" value="1"/>
</dbReference>
<organism evidence="1 2">
    <name type="scientific">Flavobacterium limicola</name>
    <dbReference type="NCBI Taxonomy" id="180441"/>
    <lineage>
        <taxon>Bacteria</taxon>
        <taxon>Pseudomonadati</taxon>
        <taxon>Bacteroidota</taxon>
        <taxon>Flavobacteriia</taxon>
        <taxon>Flavobacteriales</taxon>
        <taxon>Flavobacteriaceae</taxon>
        <taxon>Flavobacterium</taxon>
    </lineage>
</organism>
<proteinExistence type="predicted"/>
<protein>
    <submittedName>
        <fullName evidence="1">Transport and Golgi organization protein 2</fullName>
    </submittedName>
</protein>
<name>A0A495RQQ5_9FLAO</name>
<dbReference type="EMBL" id="RBXA01000006">
    <property type="protein sequence ID" value="RKS89711.1"/>
    <property type="molecule type" value="Genomic_DNA"/>
</dbReference>
<dbReference type="AlphaFoldDB" id="A0A495RQQ5"/>
<reference evidence="1 2" key="1">
    <citation type="submission" date="2018-10" db="EMBL/GenBank/DDBJ databases">
        <title>Genomic Encyclopedia of Archaeal and Bacterial Type Strains, Phase II (KMG-II): from individual species to whole genera.</title>
        <authorList>
            <person name="Goeker M."/>
        </authorList>
    </citation>
    <scope>NUCLEOTIDE SEQUENCE [LARGE SCALE GENOMIC DNA]</scope>
    <source>
        <strain evidence="1 2">DSM 15094</strain>
    </source>
</reference>
<sequence length="236" mass="27221">MCTVSFVATNDKIIITSNRDEKTVRPSAIPPRIYTVNGKNLIFSKDPKAGGTWFVANADGTILVLLNGADEKHEVQLPYRKSRGLIVLDMISSLSPKDFWNEIDLDNIEPFTLVLFQNNALFQLRWNGKEKRTTPLDIHQNHIWSSSTLYSSSIREKRADWFHTFMDTNLEISESKMYDFHRYTEEENDENGLVINRNEEMKTLSITQAVIEKNKVVILHYDLIAQQDFSTSFITV</sequence>
<dbReference type="PANTHER" id="PTHR17985">
    <property type="entry name" value="SER/THR-RICH PROTEIN T10 IN DGCR REGION"/>
    <property type="match status" value="1"/>
</dbReference>
<evidence type="ECO:0000313" key="2">
    <source>
        <dbReference type="Proteomes" id="UP000280091"/>
    </source>
</evidence>
<dbReference type="Proteomes" id="UP000280091">
    <property type="component" value="Unassembled WGS sequence"/>
</dbReference>
<evidence type="ECO:0000313" key="1">
    <source>
        <dbReference type="EMBL" id="RKS89711.1"/>
    </source>
</evidence>
<gene>
    <name evidence="1" type="ORF">BC952_3042</name>
</gene>